<keyword evidence="3" id="KW-1185">Reference proteome</keyword>
<name>A0A7S8IEJ2_9CHLR</name>
<sequence length="57" mass="6824">MTTQKRTIWDELIEIGREIADTLDKVMNPHKREPEPARIPVPVRNNYPPQQDDYEYD</sequence>
<proteinExistence type="predicted"/>
<evidence type="ECO:0000313" key="3">
    <source>
        <dbReference type="Proteomes" id="UP000594468"/>
    </source>
</evidence>
<feature type="region of interest" description="Disordered" evidence="1">
    <location>
        <begin position="29"/>
        <end position="57"/>
    </location>
</feature>
<evidence type="ECO:0000256" key="1">
    <source>
        <dbReference type="SAM" id="MobiDB-lite"/>
    </source>
</evidence>
<reference evidence="2 3" key="1">
    <citation type="submission" date="2020-02" db="EMBL/GenBank/DDBJ databases">
        <authorList>
            <person name="Zheng R.K."/>
            <person name="Sun C.M."/>
        </authorList>
    </citation>
    <scope>NUCLEOTIDE SEQUENCE [LARGE SCALE GENOMIC DNA]</scope>
    <source>
        <strain evidence="3">rifampicinis</strain>
    </source>
</reference>
<organism evidence="2 3">
    <name type="scientific">Phototrophicus methaneseepsis</name>
    <dbReference type="NCBI Taxonomy" id="2710758"/>
    <lineage>
        <taxon>Bacteria</taxon>
        <taxon>Bacillati</taxon>
        <taxon>Chloroflexota</taxon>
        <taxon>Candidatus Thermofontia</taxon>
        <taxon>Phototrophicales</taxon>
        <taxon>Phototrophicaceae</taxon>
        <taxon>Phototrophicus</taxon>
    </lineage>
</organism>
<dbReference type="AlphaFoldDB" id="A0A7S8IEJ2"/>
<gene>
    <name evidence="2" type="ORF">G4Y79_22895</name>
</gene>
<protein>
    <submittedName>
        <fullName evidence="2">Uncharacterized protein</fullName>
    </submittedName>
</protein>
<dbReference type="KEGG" id="pmet:G4Y79_22895"/>
<dbReference type="Proteomes" id="UP000594468">
    <property type="component" value="Chromosome"/>
</dbReference>
<evidence type="ECO:0000313" key="2">
    <source>
        <dbReference type="EMBL" id="QPC82499.1"/>
    </source>
</evidence>
<accession>A0A7S8IEJ2</accession>
<dbReference type="EMBL" id="CP062983">
    <property type="protein sequence ID" value="QPC82499.1"/>
    <property type="molecule type" value="Genomic_DNA"/>
</dbReference>
<dbReference type="RefSeq" id="WP_195170568.1">
    <property type="nucleotide sequence ID" value="NZ_CP062983.1"/>
</dbReference>